<name>A0ABR3LK01_9TELE</name>
<accession>A0ABR3LK01</accession>
<sequence>MSDKDQAKFDAWYSTVSGKVFRFRDELRKYGVNNVVLLQEACMKYRKEFIECTELDPFNFTTLAGCCMGVFKAHYLNRDTLALTHNKAYVQQSKTYSNASIEWLEYVKKTRNVDIHHALNHGEMEIGHYFLDGYYEENGLRYGLEFAGCFHHAHFCRYDPNDVHPLSRVPYGEVRRQFDEKVEILQNAYGLEVEVLWECDWNKMKQTDPSVKEFMSIYTAPERLKLRDALFGGRTNAYRSFSKN</sequence>
<proteinExistence type="predicted"/>
<evidence type="ECO:0000313" key="1">
    <source>
        <dbReference type="EMBL" id="KAL1252655.1"/>
    </source>
</evidence>
<dbReference type="PANTHER" id="PTHR33568">
    <property type="entry name" value="DNA POLYMERASE"/>
    <property type="match status" value="1"/>
</dbReference>
<protein>
    <submittedName>
        <fullName evidence="1">Uncharacterized protein</fullName>
    </submittedName>
</protein>
<keyword evidence="2" id="KW-1185">Reference proteome</keyword>
<evidence type="ECO:0000313" key="2">
    <source>
        <dbReference type="Proteomes" id="UP001558613"/>
    </source>
</evidence>
<organism evidence="1 2">
    <name type="scientific">Cirrhinus molitorella</name>
    <name type="common">mud carp</name>
    <dbReference type="NCBI Taxonomy" id="172907"/>
    <lineage>
        <taxon>Eukaryota</taxon>
        <taxon>Metazoa</taxon>
        <taxon>Chordata</taxon>
        <taxon>Craniata</taxon>
        <taxon>Vertebrata</taxon>
        <taxon>Euteleostomi</taxon>
        <taxon>Actinopterygii</taxon>
        <taxon>Neopterygii</taxon>
        <taxon>Teleostei</taxon>
        <taxon>Ostariophysi</taxon>
        <taxon>Cypriniformes</taxon>
        <taxon>Cyprinidae</taxon>
        <taxon>Labeoninae</taxon>
        <taxon>Labeonini</taxon>
        <taxon>Cirrhinus</taxon>
    </lineage>
</organism>
<dbReference type="PANTHER" id="PTHR33568:SF3">
    <property type="entry name" value="DNA-DIRECTED DNA POLYMERASE"/>
    <property type="match status" value="1"/>
</dbReference>
<reference evidence="1 2" key="1">
    <citation type="submission" date="2023-09" db="EMBL/GenBank/DDBJ databases">
        <authorList>
            <person name="Wang M."/>
        </authorList>
    </citation>
    <scope>NUCLEOTIDE SEQUENCE [LARGE SCALE GENOMIC DNA]</scope>
    <source>
        <strain evidence="1">GT-2023</strain>
        <tissue evidence="1">Liver</tissue>
    </source>
</reference>
<gene>
    <name evidence="1" type="ORF">QQF64_017348</name>
</gene>
<dbReference type="EMBL" id="JAYMGO010000021">
    <property type="protein sequence ID" value="KAL1252655.1"/>
    <property type="molecule type" value="Genomic_DNA"/>
</dbReference>
<comment type="caution">
    <text evidence="1">The sequence shown here is derived from an EMBL/GenBank/DDBJ whole genome shotgun (WGS) entry which is preliminary data.</text>
</comment>
<dbReference type="Proteomes" id="UP001558613">
    <property type="component" value="Unassembled WGS sequence"/>
</dbReference>